<keyword evidence="2" id="KW-0677">Repeat</keyword>
<sequence length="339" mass="36444">MDSLLRWGIENSVGPDGQQLPSVEPRKDLDPAIIDHILGKPDAVLMKEALEVAVDEGQDEDGRVLALDDFEMLVESIDNANDLARLKMWEPLQALLTSPSSSDAIQRQVLWIVGTAVQNNPSAQAAYIALSPLSTLLSFLSPSVSSAKTRSKAVYALSGLLQHNATAVNQMVDAGGWEVLNGALEDSDITVRRKVAFLLNSLLIPSAPVIPSTESQQTNPVHANSHASMLSDPASFSTSELTQRALRERGLLSTLIQSLVSPLPYGPDGESEGDPDFEEKIMSVIHTYVLSCHGQIPAEKKNVLAKWIADQSAKAGGDAKVAEQWGLAKEDVVALRQAL</sequence>
<protein>
    <recommendedName>
        <fullName evidence="4">Nucleotide exchange factor Fes1 domain-containing protein</fullName>
    </recommendedName>
</protein>
<proteinExistence type="inferred from homology"/>
<evidence type="ECO:0000259" key="4">
    <source>
        <dbReference type="Pfam" id="PF08609"/>
    </source>
</evidence>
<dbReference type="GO" id="GO:0000774">
    <property type="term" value="F:adenyl-nucleotide exchange factor activity"/>
    <property type="evidence" value="ECO:0007669"/>
    <property type="project" value="TreeGrafter"/>
</dbReference>
<dbReference type="Pfam" id="PF08609">
    <property type="entry name" value="Fes1"/>
    <property type="match status" value="1"/>
</dbReference>
<dbReference type="Proteomes" id="UP000308730">
    <property type="component" value="Unassembled WGS sequence"/>
</dbReference>
<keyword evidence="6" id="KW-1185">Reference proteome</keyword>
<organism evidence="5 6">
    <name type="scientific">Antrodiella citrinella</name>
    <dbReference type="NCBI Taxonomy" id="2447956"/>
    <lineage>
        <taxon>Eukaryota</taxon>
        <taxon>Fungi</taxon>
        <taxon>Dikarya</taxon>
        <taxon>Basidiomycota</taxon>
        <taxon>Agaricomycotina</taxon>
        <taxon>Agaricomycetes</taxon>
        <taxon>Polyporales</taxon>
        <taxon>Steccherinaceae</taxon>
        <taxon>Antrodiella</taxon>
    </lineage>
</organism>
<dbReference type="InterPro" id="IPR013918">
    <property type="entry name" value="Nucleotide_exch_fac_Fes1"/>
</dbReference>
<evidence type="ECO:0000256" key="1">
    <source>
        <dbReference type="ARBA" id="ARBA00011045"/>
    </source>
</evidence>
<dbReference type="PANTHER" id="PTHR19316:SF18">
    <property type="entry name" value="HSP70-BINDING PROTEIN 1"/>
    <property type="match status" value="1"/>
</dbReference>
<dbReference type="EMBL" id="SGPM01000159">
    <property type="protein sequence ID" value="THH28769.1"/>
    <property type="molecule type" value="Genomic_DNA"/>
</dbReference>
<dbReference type="GO" id="GO:0005783">
    <property type="term" value="C:endoplasmic reticulum"/>
    <property type="evidence" value="ECO:0007669"/>
    <property type="project" value="TreeGrafter"/>
</dbReference>
<dbReference type="AlphaFoldDB" id="A0A4S4MRS9"/>
<dbReference type="SUPFAM" id="SSF48371">
    <property type="entry name" value="ARM repeat"/>
    <property type="match status" value="1"/>
</dbReference>
<dbReference type="PANTHER" id="PTHR19316">
    <property type="entry name" value="PROTEIN FOLDING REGULATOR"/>
    <property type="match status" value="1"/>
</dbReference>
<dbReference type="InterPro" id="IPR011989">
    <property type="entry name" value="ARM-like"/>
</dbReference>
<dbReference type="Gene3D" id="1.25.10.10">
    <property type="entry name" value="Leucine-rich Repeat Variant"/>
    <property type="match status" value="1"/>
</dbReference>
<accession>A0A4S4MRS9</accession>
<gene>
    <name evidence="5" type="ORF">EUX98_g5422</name>
</gene>
<evidence type="ECO:0000256" key="2">
    <source>
        <dbReference type="ARBA" id="ARBA00022737"/>
    </source>
</evidence>
<evidence type="ECO:0000313" key="5">
    <source>
        <dbReference type="EMBL" id="THH28769.1"/>
    </source>
</evidence>
<dbReference type="InterPro" id="IPR016024">
    <property type="entry name" value="ARM-type_fold"/>
</dbReference>
<comment type="caution">
    <text evidence="5">The sequence shown here is derived from an EMBL/GenBank/DDBJ whole genome shotgun (WGS) entry which is preliminary data.</text>
</comment>
<evidence type="ECO:0000256" key="3">
    <source>
        <dbReference type="SAM" id="MobiDB-lite"/>
    </source>
</evidence>
<dbReference type="OrthoDB" id="10250458at2759"/>
<name>A0A4S4MRS9_9APHY</name>
<evidence type="ECO:0000313" key="6">
    <source>
        <dbReference type="Proteomes" id="UP000308730"/>
    </source>
</evidence>
<reference evidence="5 6" key="1">
    <citation type="submission" date="2019-02" db="EMBL/GenBank/DDBJ databases">
        <title>Genome sequencing of the rare red list fungi Antrodiella citrinella (Flaviporus citrinellus).</title>
        <authorList>
            <person name="Buettner E."/>
            <person name="Kellner H."/>
        </authorList>
    </citation>
    <scope>NUCLEOTIDE SEQUENCE [LARGE SCALE GENOMIC DNA]</scope>
    <source>
        <strain evidence="5 6">DSM 108506</strain>
    </source>
</reference>
<comment type="similarity">
    <text evidence="1">Belongs to the FES1 family.</text>
</comment>
<feature type="domain" description="Nucleotide exchange factor Fes1" evidence="4">
    <location>
        <begin position="1"/>
        <end position="83"/>
    </location>
</feature>
<dbReference type="InterPro" id="IPR050693">
    <property type="entry name" value="Hsp70_NEF-Inhibitors"/>
</dbReference>
<feature type="region of interest" description="Disordered" evidence="3">
    <location>
        <begin position="213"/>
        <end position="234"/>
    </location>
</feature>